<name>A0A923KSR6_9FIRM</name>
<keyword evidence="4" id="KW-1185">Reference proteome</keyword>
<reference evidence="3" key="1">
    <citation type="submission" date="2019-10" db="EMBL/GenBank/DDBJ databases">
        <authorList>
            <person name="Ross D.E."/>
            <person name="Gulliver D."/>
        </authorList>
    </citation>
    <scope>NUCLEOTIDE SEQUENCE</scope>
    <source>
        <strain evidence="3">DER-2019</strain>
    </source>
</reference>
<dbReference type="OrthoDB" id="280334at2"/>
<dbReference type="AlphaFoldDB" id="A0A923KSR6"/>
<accession>A0A923KSR6</accession>
<proteinExistence type="inferred from homology"/>
<evidence type="ECO:0000313" key="4">
    <source>
        <dbReference type="Proteomes" id="UP000616595"/>
    </source>
</evidence>
<gene>
    <name evidence="3" type="ORF">GH810_10055</name>
</gene>
<dbReference type="RefSeq" id="WP_148568215.1">
    <property type="nucleotide sequence ID" value="NZ_RXYA01000015.1"/>
</dbReference>
<dbReference type="Pfam" id="PF03963">
    <property type="entry name" value="FlgD"/>
    <property type="match status" value="1"/>
</dbReference>
<sequence length="143" mass="14731">MAIDAVSASASTASTTSTSKNSTLSMNDFLQLMVAQLKNQDMNNAADTSQFSSQMAQYSMVQALSDLSKQSTTSYSVGLIGKEVCLKTTENGTTNYITGTVQGVNLQSGDAQIVVGGVTYPATSIVEVAQAAATTPATTPATK</sequence>
<evidence type="ECO:0000256" key="2">
    <source>
        <dbReference type="ARBA" id="ARBA00022795"/>
    </source>
</evidence>
<dbReference type="EMBL" id="WJBD01000011">
    <property type="protein sequence ID" value="MBC3888652.1"/>
    <property type="molecule type" value="Genomic_DNA"/>
</dbReference>
<evidence type="ECO:0000256" key="1">
    <source>
        <dbReference type="ARBA" id="ARBA00010577"/>
    </source>
</evidence>
<evidence type="ECO:0008006" key="5">
    <source>
        <dbReference type="Google" id="ProtNLM"/>
    </source>
</evidence>
<organism evidence="3 4">
    <name type="scientific">Acetobacterium paludosum</name>
    <dbReference type="NCBI Taxonomy" id="52693"/>
    <lineage>
        <taxon>Bacteria</taxon>
        <taxon>Bacillati</taxon>
        <taxon>Bacillota</taxon>
        <taxon>Clostridia</taxon>
        <taxon>Eubacteriales</taxon>
        <taxon>Eubacteriaceae</taxon>
        <taxon>Acetobacterium</taxon>
    </lineage>
</organism>
<reference evidence="3" key="2">
    <citation type="submission" date="2020-10" db="EMBL/GenBank/DDBJ databases">
        <title>Comparative genomics of the Acetobacterium genus.</title>
        <authorList>
            <person name="Marshall C."/>
            <person name="May H."/>
            <person name="Norman S."/>
        </authorList>
    </citation>
    <scope>NUCLEOTIDE SEQUENCE</scope>
    <source>
        <strain evidence="3">DER-2019</strain>
    </source>
</reference>
<dbReference type="Proteomes" id="UP000616595">
    <property type="component" value="Unassembled WGS sequence"/>
</dbReference>
<dbReference type="InterPro" id="IPR005648">
    <property type="entry name" value="FlgD"/>
</dbReference>
<comment type="caution">
    <text evidence="3">The sequence shown here is derived from an EMBL/GenBank/DDBJ whole genome shotgun (WGS) entry which is preliminary data.</text>
</comment>
<keyword evidence="2" id="KW-1005">Bacterial flagellum biogenesis</keyword>
<evidence type="ECO:0000313" key="3">
    <source>
        <dbReference type="EMBL" id="MBC3888652.1"/>
    </source>
</evidence>
<dbReference type="GO" id="GO:0044781">
    <property type="term" value="P:bacterial-type flagellum organization"/>
    <property type="evidence" value="ECO:0007669"/>
    <property type="project" value="UniProtKB-KW"/>
</dbReference>
<comment type="similarity">
    <text evidence="1">Belongs to the FlgD family.</text>
</comment>
<protein>
    <recommendedName>
        <fullName evidence="5">Flagellar hook capping protein</fullName>
    </recommendedName>
</protein>